<gene>
    <name evidence="1" type="ORF">HLI_09235</name>
</gene>
<evidence type="ECO:0000313" key="2">
    <source>
        <dbReference type="Proteomes" id="UP000287756"/>
    </source>
</evidence>
<protein>
    <submittedName>
        <fullName evidence="1">Uncharacterized protein</fullName>
    </submittedName>
</protein>
<reference evidence="1 2" key="1">
    <citation type="submission" date="2018-01" db="EMBL/GenBank/DDBJ databases">
        <title>The whole genome sequencing and assembly of Halobacillus litoralis ERB031 strain.</title>
        <authorList>
            <person name="Lee S.-J."/>
            <person name="Park M.-K."/>
            <person name="Kim J.-Y."/>
            <person name="Lee Y.-J."/>
            <person name="Yi H."/>
            <person name="Bahn Y.-S."/>
            <person name="Kim J.F."/>
            <person name="Lee D.-W."/>
        </authorList>
    </citation>
    <scope>NUCLEOTIDE SEQUENCE [LARGE SCALE GENOMIC DNA]</scope>
    <source>
        <strain evidence="1 2">ERB 031</strain>
    </source>
</reference>
<dbReference type="AlphaFoldDB" id="A0A410MCJ9"/>
<dbReference type="EMBL" id="CP026118">
    <property type="protein sequence ID" value="QAS52403.1"/>
    <property type="molecule type" value="Genomic_DNA"/>
</dbReference>
<sequence length="73" mass="8182">MGKKDRPLCKICGKRTNQYTWKTGLCSKCYTSARKARHAAKQGTLSLEIIKGENPGVRMKNGNGETLIEKRVK</sequence>
<evidence type="ECO:0000313" key="1">
    <source>
        <dbReference type="EMBL" id="QAS52403.1"/>
    </source>
</evidence>
<dbReference type="KEGG" id="hli:HLI_09235"/>
<proteinExistence type="predicted"/>
<name>A0A410MCJ9_9BACI</name>
<dbReference type="RefSeq" id="WP_128524690.1">
    <property type="nucleotide sequence ID" value="NZ_CP026118.1"/>
</dbReference>
<accession>A0A410MCJ9</accession>
<dbReference type="Proteomes" id="UP000287756">
    <property type="component" value="Chromosome"/>
</dbReference>
<organism evidence="1 2">
    <name type="scientific">Halobacillus litoralis</name>
    <dbReference type="NCBI Taxonomy" id="45668"/>
    <lineage>
        <taxon>Bacteria</taxon>
        <taxon>Bacillati</taxon>
        <taxon>Bacillota</taxon>
        <taxon>Bacilli</taxon>
        <taxon>Bacillales</taxon>
        <taxon>Bacillaceae</taxon>
        <taxon>Halobacillus</taxon>
    </lineage>
</organism>